<name>A0ABN8VS83_SACEU</name>
<organism evidence="1 2">
    <name type="scientific">Saccharomyces eubayanus</name>
    <name type="common">Yeast</name>
    <dbReference type="NCBI Taxonomy" id="1080349"/>
    <lineage>
        <taxon>Eukaryota</taxon>
        <taxon>Fungi</taxon>
        <taxon>Dikarya</taxon>
        <taxon>Ascomycota</taxon>
        <taxon>Saccharomycotina</taxon>
        <taxon>Saccharomycetes</taxon>
        <taxon>Saccharomycetales</taxon>
        <taxon>Saccharomycetaceae</taxon>
        <taxon>Saccharomyces</taxon>
    </lineage>
</organism>
<evidence type="ECO:0000313" key="1">
    <source>
        <dbReference type="EMBL" id="CAI1976036.1"/>
    </source>
</evidence>
<evidence type="ECO:0000313" key="2">
    <source>
        <dbReference type="Proteomes" id="UP001152964"/>
    </source>
</evidence>
<gene>
    <name evidence="1" type="primary">U6500F01180</name>
    <name evidence="1" type="ORF">SEUBUCD650_0F01180</name>
</gene>
<dbReference type="EMBL" id="OX291496">
    <property type="protein sequence ID" value="CAI1976036.1"/>
    <property type="molecule type" value="Genomic_DNA"/>
</dbReference>
<dbReference type="Proteomes" id="UP001152964">
    <property type="component" value="Chromosome 6"/>
</dbReference>
<sequence>MTGYWLLPENSSYTYLATVDDSVVLPIEGVFERFNKILSAYFQINGIESRSADFPFNIEGSIYIYIGYFYPM</sequence>
<reference evidence="1" key="1">
    <citation type="submission" date="2022-08" db="EMBL/GenBank/DDBJ databases">
        <authorList>
            <person name="Byrne P K."/>
        </authorList>
    </citation>
    <scope>NUCLEOTIDE SEQUENCE</scope>
    <source>
        <strain evidence="1">UCD650</strain>
    </source>
</reference>
<protein>
    <submittedName>
        <fullName evidence="1">Uncharacterized protein</fullName>
    </submittedName>
</protein>
<proteinExistence type="predicted"/>
<dbReference type="Gene3D" id="2.60.120.1560">
    <property type="match status" value="1"/>
</dbReference>
<keyword evidence="2" id="KW-1185">Reference proteome</keyword>
<accession>A0ABN8VS83</accession>